<gene>
    <name evidence="2" type="ORF">EER27_02305</name>
</gene>
<name>A0A3M8T3M7_9GAMM</name>
<dbReference type="Proteomes" id="UP000267049">
    <property type="component" value="Unassembled WGS sequence"/>
</dbReference>
<keyword evidence="1" id="KW-0732">Signal</keyword>
<keyword evidence="3" id="KW-1185">Reference proteome</keyword>
<reference evidence="2 3" key="1">
    <citation type="submission" date="2018-11" db="EMBL/GenBank/DDBJ databases">
        <title>Lysobacter cryohumiis sp. nov., isolated from soil in the Tianshan Mountains, Xinjiang, China.</title>
        <authorList>
            <person name="Luo Y."/>
            <person name="Sheng H."/>
        </authorList>
    </citation>
    <scope>NUCLEOTIDE SEQUENCE [LARGE SCALE GENOMIC DNA]</scope>
    <source>
        <strain evidence="2 3">ZS60</strain>
    </source>
</reference>
<dbReference type="Pfam" id="PF20101">
    <property type="entry name" value="DUF6491"/>
    <property type="match status" value="1"/>
</dbReference>
<evidence type="ECO:0008006" key="4">
    <source>
        <dbReference type="Google" id="ProtNLM"/>
    </source>
</evidence>
<organism evidence="2 3">
    <name type="scientific">Montanilutibacter psychrotolerans</name>
    <dbReference type="NCBI Taxonomy" id="1327343"/>
    <lineage>
        <taxon>Bacteria</taxon>
        <taxon>Pseudomonadati</taxon>
        <taxon>Pseudomonadota</taxon>
        <taxon>Gammaproteobacteria</taxon>
        <taxon>Lysobacterales</taxon>
        <taxon>Lysobacteraceae</taxon>
        <taxon>Montanilutibacter</taxon>
    </lineage>
</organism>
<accession>A0A3M8T3M7</accession>
<proteinExistence type="predicted"/>
<sequence length="146" mass="15602">MKSPVLLFSMALAVAVCGCASNPSMGDSERLALYRAHAGAPVQSFHYFGRIDGWTPLGDSAVAVWTRPNRAYLLELSGTCPDLDFAPAISLTHQSGTVYSRFDKVVPLNSTSPSIPCYIRQISPLDTAAIKQAQRTARAQAQASGT</sequence>
<protein>
    <recommendedName>
        <fullName evidence="4">Lipoprotein</fullName>
    </recommendedName>
</protein>
<dbReference type="RefSeq" id="WP_123086394.1">
    <property type="nucleotide sequence ID" value="NZ_RIBS01000001.1"/>
</dbReference>
<dbReference type="AlphaFoldDB" id="A0A3M8T3M7"/>
<dbReference type="InterPro" id="IPR045500">
    <property type="entry name" value="DUF6491"/>
</dbReference>
<evidence type="ECO:0000313" key="2">
    <source>
        <dbReference type="EMBL" id="RNF86276.1"/>
    </source>
</evidence>
<comment type="caution">
    <text evidence="2">The sequence shown here is derived from an EMBL/GenBank/DDBJ whole genome shotgun (WGS) entry which is preliminary data.</text>
</comment>
<evidence type="ECO:0000256" key="1">
    <source>
        <dbReference type="SAM" id="SignalP"/>
    </source>
</evidence>
<dbReference type="OrthoDB" id="6047015at2"/>
<evidence type="ECO:0000313" key="3">
    <source>
        <dbReference type="Proteomes" id="UP000267049"/>
    </source>
</evidence>
<dbReference type="PROSITE" id="PS51257">
    <property type="entry name" value="PROKAR_LIPOPROTEIN"/>
    <property type="match status" value="1"/>
</dbReference>
<feature type="signal peptide" evidence="1">
    <location>
        <begin position="1"/>
        <end position="26"/>
    </location>
</feature>
<dbReference type="EMBL" id="RIBS01000001">
    <property type="protein sequence ID" value="RNF86276.1"/>
    <property type="molecule type" value="Genomic_DNA"/>
</dbReference>
<feature type="chain" id="PRO_5017972021" description="Lipoprotein" evidence="1">
    <location>
        <begin position="27"/>
        <end position="146"/>
    </location>
</feature>